<evidence type="ECO:0000313" key="2">
    <source>
        <dbReference type="EMBL" id="GAP38692.1"/>
    </source>
</evidence>
<name>A0A0K8P7U4_PISS1</name>
<dbReference type="STRING" id="1547922.ISF6_5245"/>
<dbReference type="AlphaFoldDB" id="A0A0K8P7U4"/>
<dbReference type="RefSeq" id="WP_054022546.1">
    <property type="nucleotide sequence ID" value="NZ_BBYR01000084.1"/>
</dbReference>
<dbReference type="EMBL" id="BBYR01000084">
    <property type="protein sequence ID" value="GAP38692.1"/>
    <property type="molecule type" value="Genomic_DNA"/>
</dbReference>
<protein>
    <submittedName>
        <fullName evidence="2">Uncharacterized protein</fullName>
    </submittedName>
</protein>
<reference evidence="2 3" key="2">
    <citation type="journal article" date="2016" name="Science">
        <title>A bacterium that degrades and assimilates poly(ethylene terephthalate).</title>
        <authorList>
            <person name="Yoshida S."/>
            <person name="Hiraga K."/>
            <person name="Takehana T."/>
            <person name="Taniguchi I."/>
            <person name="Yamaji H."/>
            <person name="Maeda Y."/>
            <person name="Toyohara K."/>
            <person name="Miyamoto K."/>
            <person name="Kimura Y."/>
            <person name="Oda K."/>
        </authorList>
    </citation>
    <scope>NUCLEOTIDE SEQUENCE [LARGE SCALE GENOMIC DNA]</scope>
    <source>
        <strain evidence="3">NBRC 110686 / TISTR 2288 / 201-F6</strain>
    </source>
</reference>
<feature type="compositionally biased region" description="Pro residues" evidence="1">
    <location>
        <begin position="109"/>
        <end position="124"/>
    </location>
</feature>
<evidence type="ECO:0000313" key="3">
    <source>
        <dbReference type="Proteomes" id="UP000037660"/>
    </source>
</evidence>
<organism evidence="2 3">
    <name type="scientific">Piscinibacter sakaiensis</name>
    <name type="common">Ideonella sakaiensis</name>
    <dbReference type="NCBI Taxonomy" id="1547922"/>
    <lineage>
        <taxon>Bacteria</taxon>
        <taxon>Pseudomonadati</taxon>
        <taxon>Pseudomonadota</taxon>
        <taxon>Betaproteobacteria</taxon>
        <taxon>Burkholderiales</taxon>
        <taxon>Sphaerotilaceae</taxon>
        <taxon>Piscinibacter</taxon>
    </lineage>
</organism>
<dbReference type="Proteomes" id="UP000037660">
    <property type="component" value="Unassembled WGS sequence"/>
</dbReference>
<accession>A0A0K8P7U4</accession>
<evidence type="ECO:0000256" key="1">
    <source>
        <dbReference type="SAM" id="MobiDB-lite"/>
    </source>
</evidence>
<gene>
    <name evidence="2" type="ORF">ISF6_5245</name>
</gene>
<reference evidence="3" key="1">
    <citation type="submission" date="2015-07" db="EMBL/GenBank/DDBJ databases">
        <title>Discovery of a poly(ethylene terephthalate assimilation.</title>
        <authorList>
            <person name="Yoshida S."/>
            <person name="Hiraga K."/>
            <person name="Takehana T."/>
            <person name="Taniguchi I."/>
            <person name="Yamaji H."/>
            <person name="Maeda Y."/>
            <person name="Toyohara K."/>
            <person name="Miyamoto K."/>
            <person name="Kimura Y."/>
            <person name="Oda K."/>
        </authorList>
    </citation>
    <scope>NUCLEOTIDE SEQUENCE [LARGE SCALE GENOMIC DNA]</scope>
    <source>
        <strain evidence="3">NBRC 110686 / TISTR 2288 / 201-F6</strain>
    </source>
</reference>
<proteinExistence type="predicted"/>
<sequence length="130" mass="13994">MTIDVDLATQTVELNIAGRFDAQRLRQLIRELAAARAQVVREPDQPEADAWISARAPLHTSLAKRVGPDGQLALRIPGLGWVGSTLSPRMRTQLLKLLLQQQAAHPEGAPGPIPPAPRPMPRVPPVGEAG</sequence>
<keyword evidence="3" id="KW-1185">Reference proteome</keyword>
<comment type="caution">
    <text evidence="2">The sequence shown here is derived from an EMBL/GenBank/DDBJ whole genome shotgun (WGS) entry which is preliminary data.</text>
</comment>
<feature type="region of interest" description="Disordered" evidence="1">
    <location>
        <begin position="101"/>
        <end position="130"/>
    </location>
</feature>